<dbReference type="GO" id="GO:0032259">
    <property type="term" value="P:methylation"/>
    <property type="evidence" value="ECO:0007669"/>
    <property type="project" value="UniProtKB-KW"/>
</dbReference>
<dbReference type="HAMAP" id="MF_00735">
    <property type="entry name" value="Methyltr_PrmA"/>
    <property type="match status" value="1"/>
</dbReference>
<comment type="caution">
    <text evidence="7">The sequence shown here is derived from an EMBL/GenBank/DDBJ whole genome shotgun (WGS) entry which is preliminary data.</text>
</comment>
<keyword evidence="7" id="KW-0687">Ribonucleoprotein</keyword>
<keyword evidence="4 6" id="KW-0808">Transferase</keyword>
<gene>
    <name evidence="6" type="primary">prmA</name>
    <name evidence="7" type="ORF">FC75_GL001848</name>
</gene>
<feature type="binding site" evidence="6">
    <location>
        <position position="164"/>
    </location>
    <ligand>
        <name>S-adenosyl-L-methionine</name>
        <dbReference type="ChEBI" id="CHEBI:59789"/>
    </ligand>
</feature>
<sequence>MDQWVEFAIETSSEAVDAVANFLMAEGADGVQIEDAADFQGGQTTNARGGWFDPVSIPHRQSGAKVSGYFDGRRHPAELVATLQARVAQLPSFGLAEGPGTVTAHALAQESWANEWKKYYHPLRITRFLTIVPAWLDYQPQQSGELVMRLDPDMAFGTGSHPTTALMLRLLESQIRGGETMIDVGTGSGILALGARMLGAKHVLATDVDEAAVANAKANLALNDIDGIEVVANDLLKGIETRVDMVAANILADVLTPLIPQVPSVLKPHGRLLLSGVYHDKVAAIDQTLNENGLRVLAQARLGDWVALVAGLAAEADE</sequence>
<dbReference type="PIRSF" id="PIRSF000401">
    <property type="entry name" value="RPL11_MTase"/>
    <property type="match status" value="1"/>
</dbReference>
<dbReference type="Proteomes" id="UP000050865">
    <property type="component" value="Unassembled WGS sequence"/>
</dbReference>
<dbReference type="GO" id="GO:0005737">
    <property type="term" value="C:cytoplasm"/>
    <property type="evidence" value="ECO:0007669"/>
    <property type="project" value="UniProtKB-SubCell"/>
</dbReference>
<reference evidence="7 8" key="1">
    <citation type="journal article" date="2015" name="Genome Announc.">
        <title>Expanding the biotechnology potential of lactobacilli through comparative genomics of 213 strains and associated genera.</title>
        <authorList>
            <person name="Sun Z."/>
            <person name="Harris H.M."/>
            <person name="McCann A."/>
            <person name="Guo C."/>
            <person name="Argimon S."/>
            <person name="Zhang W."/>
            <person name="Yang X."/>
            <person name="Jeffery I.B."/>
            <person name="Cooney J.C."/>
            <person name="Kagawa T.F."/>
            <person name="Liu W."/>
            <person name="Song Y."/>
            <person name="Salvetti E."/>
            <person name="Wrobel A."/>
            <person name="Rasinkangas P."/>
            <person name="Parkhill J."/>
            <person name="Rea M.C."/>
            <person name="O'Sullivan O."/>
            <person name="Ritari J."/>
            <person name="Douillard F.P."/>
            <person name="Paul Ross R."/>
            <person name="Yang R."/>
            <person name="Briner A.E."/>
            <person name="Felis G.E."/>
            <person name="de Vos W.M."/>
            <person name="Barrangou R."/>
            <person name="Klaenhammer T.R."/>
            <person name="Caufield P.W."/>
            <person name="Cui Y."/>
            <person name="Zhang H."/>
            <person name="O'Toole P.W."/>
        </authorList>
    </citation>
    <scope>NUCLEOTIDE SEQUENCE [LARGE SCALE GENOMIC DNA]</scope>
    <source>
        <strain evidence="7 8">DSM 22697</strain>
    </source>
</reference>
<keyword evidence="2 6" id="KW-0963">Cytoplasm</keyword>
<dbReference type="Pfam" id="PF06325">
    <property type="entry name" value="PrmA"/>
    <property type="match status" value="1"/>
</dbReference>
<protein>
    <recommendedName>
        <fullName evidence="6">Ribosomal protein L11 methyltransferase</fullName>
        <shortName evidence="6">L11 Mtase</shortName>
        <ecNumber evidence="6">2.1.1.-</ecNumber>
    </recommendedName>
</protein>
<comment type="similarity">
    <text evidence="1 6">Belongs to the methyltransferase superfamily. PrmA family.</text>
</comment>
<name>A0A0R2FBT7_9LACO</name>
<evidence type="ECO:0000256" key="5">
    <source>
        <dbReference type="ARBA" id="ARBA00022691"/>
    </source>
</evidence>
<dbReference type="NCBIfam" id="TIGR00406">
    <property type="entry name" value="prmA"/>
    <property type="match status" value="1"/>
</dbReference>
<evidence type="ECO:0000256" key="4">
    <source>
        <dbReference type="ARBA" id="ARBA00022679"/>
    </source>
</evidence>
<comment type="catalytic activity">
    <reaction evidence="6">
        <text>L-lysyl-[protein] + 3 S-adenosyl-L-methionine = N(6),N(6),N(6)-trimethyl-L-lysyl-[protein] + 3 S-adenosyl-L-homocysteine + 3 H(+)</text>
        <dbReference type="Rhea" id="RHEA:54192"/>
        <dbReference type="Rhea" id="RHEA-COMP:9752"/>
        <dbReference type="Rhea" id="RHEA-COMP:13826"/>
        <dbReference type="ChEBI" id="CHEBI:15378"/>
        <dbReference type="ChEBI" id="CHEBI:29969"/>
        <dbReference type="ChEBI" id="CHEBI:57856"/>
        <dbReference type="ChEBI" id="CHEBI:59789"/>
        <dbReference type="ChEBI" id="CHEBI:61961"/>
    </reaction>
</comment>
<organism evidence="7 8">
    <name type="scientific">Lacticaseibacillus camelliae DSM 22697 = JCM 13995</name>
    <dbReference type="NCBI Taxonomy" id="1423730"/>
    <lineage>
        <taxon>Bacteria</taxon>
        <taxon>Bacillati</taxon>
        <taxon>Bacillota</taxon>
        <taxon>Bacilli</taxon>
        <taxon>Lactobacillales</taxon>
        <taxon>Lactobacillaceae</taxon>
        <taxon>Lacticaseibacillus</taxon>
    </lineage>
</organism>
<keyword evidence="7" id="KW-0689">Ribosomal protein</keyword>
<dbReference type="RefSeq" id="WP_056989521.1">
    <property type="nucleotide sequence ID" value="NZ_AYZJ01000034.1"/>
</dbReference>
<keyword evidence="5 6" id="KW-0949">S-adenosyl-L-methionine</keyword>
<evidence type="ECO:0000256" key="6">
    <source>
        <dbReference type="HAMAP-Rule" id="MF_00735"/>
    </source>
</evidence>
<evidence type="ECO:0000256" key="3">
    <source>
        <dbReference type="ARBA" id="ARBA00022603"/>
    </source>
</evidence>
<dbReference type="EC" id="2.1.1.-" evidence="6"/>
<dbReference type="InterPro" id="IPR050078">
    <property type="entry name" value="Ribosomal_L11_MeTrfase_PrmA"/>
</dbReference>
<dbReference type="GO" id="GO:0005840">
    <property type="term" value="C:ribosome"/>
    <property type="evidence" value="ECO:0007669"/>
    <property type="project" value="UniProtKB-KW"/>
</dbReference>
<dbReference type="GO" id="GO:0016279">
    <property type="term" value="F:protein-lysine N-methyltransferase activity"/>
    <property type="evidence" value="ECO:0007669"/>
    <property type="project" value="RHEA"/>
</dbReference>
<evidence type="ECO:0000256" key="2">
    <source>
        <dbReference type="ARBA" id="ARBA00022490"/>
    </source>
</evidence>
<keyword evidence="8" id="KW-1185">Reference proteome</keyword>
<dbReference type="InterPro" id="IPR029063">
    <property type="entry name" value="SAM-dependent_MTases_sf"/>
</dbReference>
<dbReference type="CDD" id="cd02440">
    <property type="entry name" value="AdoMet_MTases"/>
    <property type="match status" value="1"/>
</dbReference>
<dbReference type="STRING" id="1423730.FC75_GL001848"/>
<proteinExistence type="inferred from homology"/>
<feature type="binding site" evidence="6">
    <location>
        <position position="249"/>
    </location>
    <ligand>
        <name>S-adenosyl-L-methionine</name>
        <dbReference type="ChEBI" id="CHEBI:59789"/>
    </ligand>
</feature>
<feature type="binding site" evidence="6">
    <location>
        <position position="207"/>
    </location>
    <ligand>
        <name>S-adenosyl-L-methionine</name>
        <dbReference type="ChEBI" id="CHEBI:59789"/>
    </ligand>
</feature>
<dbReference type="AlphaFoldDB" id="A0A0R2FBT7"/>
<dbReference type="PANTHER" id="PTHR43648">
    <property type="entry name" value="ELECTRON TRANSFER FLAVOPROTEIN BETA SUBUNIT LYSINE METHYLTRANSFERASE"/>
    <property type="match status" value="1"/>
</dbReference>
<dbReference type="PANTHER" id="PTHR43648:SF1">
    <property type="entry name" value="ELECTRON TRANSFER FLAVOPROTEIN BETA SUBUNIT LYSINE METHYLTRANSFERASE"/>
    <property type="match status" value="1"/>
</dbReference>
<dbReference type="Gene3D" id="3.40.50.150">
    <property type="entry name" value="Vaccinia Virus protein VP39"/>
    <property type="match status" value="1"/>
</dbReference>
<dbReference type="PATRIC" id="fig|1423730.4.peg.1924"/>
<dbReference type="InterPro" id="IPR004498">
    <property type="entry name" value="Ribosomal_PrmA_MeTrfase"/>
</dbReference>
<keyword evidence="3 6" id="KW-0489">Methyltransferase</keyword>
<feature type="binding site" evidence="6">
    <location>
        <position position="185"/>
    </location>
    <ligand>
        <name>S-adenosyl-L-methionine</name>
        <dbReference type="ChEBI" id="CHEBI:59789"/>
    </ligand>
</feature>
<comment type="subcellular location">
    <subcellularLocation>
        <location evidence="6">Cytoplasm</location>
    </subcellularLocation>
</comment>
<evidence type="ECO:0000256" key="1">
    <source>
        <dbReference type="ARBA" id="ARBA00009741"/>
    </source>
</evidence>
<dbReference type="EMBL" id="AYZJ01000034">
    <property type="protein sequence ID" value="KRN22212.1"/>
    <property type="molecule type" value="Genomic_DNA"/>
</dbReference>
<evidence type="ECO:0000313" key="8">
    <source>
        <dbReference type="Proteomes" id="UP000050865"/>
    </source>
</evidence>
<dbReference type="SUPFAM" id="SSF53335">
    <property type="entry name" value="S-adenosyl-L-methionine-dependent methyltransferases"/>
    <property type="match status" value="1"/>
</dbReference>
<accession>A0A0R2FBT7</accession>
<evidence type="ECO:0000313" key="7">
    <source>
        <dbReference type="EMBL" id="KRN22212.1"/>
    </source>
</evidence>
<comment type="function">
    <text evidence="6">Methylates ribosomal protein L11.</text>
</comment>